<dbReference type="Gene3D" id="3.90.70.40">
    <property type="match status" value="1"/>
</dbReference>
<dbReference type="PANTHER" id="PTHR14159:SF0">
    <property type="entry name" value="ATAXIN-3-RELATED"/>
    <property type="match status" value="1"/>
</dbReference>
<dbReference type="InterPro" id="IPR033865">
    <property type="entry name" value="Ataxin-3"/>
</dbReference>
<keyword evidence="10" id="KW-0539">Nucleus</keyword>
<dbReference type="GO" id="GO:0004843">
    <property type="term" value="F:cysteine-type deubiquitinase activity"/>
    <property type="evidence" value="ECO:0007669"/>
    <property type="project" value="UniProtKB-EC"/>
</dbReference>
<comment type="caution">
    <text evidence="12">Lacks conserved residue(s) required for the propagation of feature annotation.</text>
</comment>
<keyword evidence="5" id="KW-0833">Ubl conjugation pathway</keyword>
<dbReference type="OMA" id="SENAYIC"/>
<evidence type="ECO:0000256" key="7">
    <source>
        <dbReference type="ARBA" id="ARBA00022807"/>
    </source>
</evidence>
<feature type="active site" evidence="11">
    <location>
        <position position="127"/>
    </location>
</feature>
<evidence type="ECO:0000256" key="1">
    <source>
        <dbReference type="ARBA" id="ARBA00000707"/>
    </source>
</evidence>
<dbReference type="Proteomes" id="UP000092993">
    <property type="component" value="Unassembled WGS sequence"/>
</dbReference>
<keyword evidence="4" id="KW-0645">Protease</keyword>
<dbReference type="EC" id="3.4.19.12" evidence="3"/>
<dbReference type="STRING" id="5627.A0A1C7M6A6"/>
<feature type="active site" description="Proton acceptor" evidence="11">
    <location>
        <position position="98"/>
    </location>
</feature>
<evidence type="ECO:0000313" key="14">
    <source>
        <dbReference type="EMBL" id="OBZ70584.1"/>
    </source>
</evidence>
<dbReference type="EMBL" id="LUGG01000013">
    <property type="protein sequence ID" value="OBZ70584.1"/>
    <property type="molecule type" value="Genomic_DNA"/>
</dbReference>
<protein>
    <recommendedName>
        <fullName evidence="3">ubiquitinyl hydrolase 1</fullName>
        <ecNumber evidence="3">3.4.19.12</ecNumber>
    </recommendedName>
</protein>
<reference evidence="14 15" key="1">
    <citation type="submission" date="2016-03" db="EMBL/GenBank/DDBJ databases">
        <title>Whole genome sequencing of Grifola frondosa 9006-11.</title>
        <authorList>
            <person name="Min B."/>
            <person name="Park H."/>
            <person name="Kim J.-G."/>
            <person name="Cho H."/>
            <person name="Oh Y.-L."/>
            <person name="Kong W.-S."/>
            <person name="Choi I.-G."/>
        </authorList>
    </citation>
    <scope>NUCLEOTIDE SEQUENCE [LARGE SCALE GENOMIC DNA]</scope>
    <source>
        <strain evidence="14 15">9006-11</strain>
    </source>
</reference>
<evidence type="ECO:0000256" key="4">
    <source>
        <dbReference type="ARBA" id="ARBA00022670"/>
    </source>
</evidence>
<evidence type="ECO:0000256" key="2">
    <source>
        <dbReference type="ARBA" id="ARBA00004123"/>
    </source>
</evidence>
<evidence type="ECO:0000313" key="15">
    <source>
        <dbReference type="Proteomes" id="UP000092993"/>
    </source>
</evidence>
<feature type="active site" description="Nucleophile" evidence="11">
    <location>
        <position position="3"/>
    </location>
</feature>
<evidence type="ECO:0000256" key="8">
    <source>
        <dbReference type="ARBA" id="ARBA00023015"/>
    </source>
</evidence>
<comment type="subcellular location">
    <subcellularLocation>
        <location evidence="2">Nucleus</location>
    </subcellularLocation>
</comment>
<evidence type="ECO:0000256" key="11">
    <source>
        <dbReference type="PIRSR" id="PIRSR633865-1"/>
    </source>
</evidence>
<evidence type="ECO:0000256" key="6">
    <source>
        <dbReference type="ARBA" id="ARBA00022801"/>
    </source>
</evidence>
<dbReference type="OrthoDB" id="10063692at2759"/>
<keyword evidence="15" id="KW-1185">Reference proteome</keyword>
<dbReference type="AlphaFoldDB" id="A0A1C7M6A6"/>
<dbReference type="PRINTS" id="PR01233">
    <property type="entry name" value="JOSEPHIN"/>
</dbReference>
<proteinExistence type="predicted"/>
<dbReference type="GO" id="GO:0016579">
    <property type="term" value="P:protein deubiquitination"/>
    <property type="evidence" value="ECO:0007669"/>
    <property type="project" value="InterPro"/>
</dbReference>
<dbReference type="SMART" id="SM01246">
    <property type="entry name" value="Josephin"/>
    <property type="match status" value="1"/>
</dbReference>
<keyword evidence="7" id="KW-0788">Thiol protease</keyword>
<feature type="domain" description="Josephin" evidence="13">
    <location>
        <begin position="1"/>
        <end position="157"/>
    </location>
</feature>
<evidence type="ECO:0000256" key="5">
    <source>
        <dbReference type="ARBA" id="ARBA00022786"/>
    </source>
</evidence>
<keyword evidence="8" id="KW-0805">Transcription regulation</keyword>
<evidence type="ECO:0000256" key="12">
    <source>
        <dbReference type="PROSITE-ProRule" id="PRU00331"/>
    </source>
</evidence>
<dbReference type="Pfam" id="PF02099">
    <property type="entry name" value="Josephin"/>
    <property type="match status" value="1"/>
</dbReference>
<sequence length="157" mass="17594">MLCAQHALNSLLQGHYFTAPDLSAIAHSLDALEHTYDEDTRGGTSTNMDDTGFFSVQVLENALQVWGLSLVRWRSEAMRPYQDHPHTQLAFILNQSQHWYTLRRFGRVSPNPSLDADPGDGHWFNLNSSLPAPERIGSYIWACSCTKPKPKGTPSLP</sequence>
<accession>A0A1C7M6A6</accession>
<evidence type="ECO:0000259" key="13">
    <source>
        <dbReference type="PROSITE" id="PS50957"/>
    </source>
</evidence>
<dbReference type="GO" id="GO:0006508">
    <property type="term" value="P:proteolysis"/>
    <property type="evidence" value="ECO:0007669"/>
    <property type="project" value="UniProtKB-KW"/>
</dbReference>
<evidence type="ECO:0000256" key="10">
    <source>
        <dbReference type="ARBA" id="ARBA00023242"/>
    </source>
</evidence>
<keyword evidence="9" id="KW-0804">Transcription</keyword>
<dbReference type="Gene3D" id="1.10.287.10">
    <property type="entry name" value="S15/NS1, RNA-binding"/>
    <property type="match status" value="1"/>
</dbReference>
<dbReference type="PROSITE" id="PS50957">
    <property type="entry name" value="JOSEPHIN"/>
    <property type="match status" value="1"/>
</dbReference>
<dbReference type="InterPro" id="IPR006155">
    <property type="entry name" value="Josephin"/>
</dbReference>
<comment type="caution">
    <text evidence="14">The sequence shown here is derived from an EMBL/GenBank/DDBJ whole genome shotgun (WGS) entry which is preliminary data.</text>
</comment>
<comment type="catalytic activity">
    <reaction evidence="1">
        <text>Thiol-dependent hydrolysis of ester, thioester, amide, peptide and isopeptide bonds formed by the C-terminal Gly of ubiquitin (a 76-residue protein attached to proteins as an intracellular targeting signal).</text>
        <dbReference type="EC" id="3.4.19.12"/>
    </reaction>
</comment>
<evidence type="ECO:0000256" key="3">
    <source>
        <dbReference type="ARBA" id="ARBA00012759"/>
    </source>
</evidence>
<keyword evidence="6" id="KW-0378">Hydrolase</keyword>
<gene>
    <name evidence="14" type="primary">ATXN3L</name>
    <name evidence="14" type="ORF">A0H81_09050</name>
</gene>
<name>A0A1C7M6A6_GRIFR</name>
<dbReference type="GO" id="GO:0005634">
    <property type="term" value="C:nucleus"/>
    <property type="evidence" value="ECO:0007669"/>
    <property type="project" value="UniProtKB-SubCell"/>
</dbReference>
<organism evidence="14 15">
    <name type="scientific">Grifola frondosa</name>
    <name type="common">Maitake</name>
    <name type="synonym">Polyporus frondosus</name>
    <dbReference type="NCBI Taxonomy" id="5627"/>
    <lineage>
        <taxon>Eukaryota</taxon>
        <taxon>Fungi</taxon>
        <taxon>Dikarya</taxon>
        <taxon>Basidiomycota</taxon>
        <taxon>Agaricomycotina</taxon>
        <taxon>Agaricomycetes</taxon>
        <taxon>Polyporales</taxon>
        <taxon>Grifolaceae</taxon>
        <taxon>Grifola</taxon>
    </lineage>
</organism>
<dbReference type="PANTHER" id="PTHR14159">
    <property type="entry name" value="ATAXIN-3-RELATED"/>
    <property type="match status" value="1"/>
</dbReference>
<evidence type="ECO:0000256" key="9">
    <source>
        <dbReference type="ARBA" id="ARBA00023163"/>
    </source>
</evidence>